<evidence type="ECO:0000313" key="3">
    <source>
        <dbReference type="Proteomes" id="UP000651156"/>
    </source>
</evidence>
<dbReference type="InterPro" id="IPR058286">
    <property type="entry name" value="DUF7980"/>
</dbReference>
<protein>
    <submittedName>
        <fullName evidence="2">Uncharacterized protein</fullName>
    </submittedName>
</protein>
<keyword evidence="1" id="KW-0812">Transmembrane</keyword>
<dbReference type="EMBL" id="JADEWN010000004">
    <property type="protein sequence ID" value="MBE9189298.1"/>
    <property type="molecule type" value="Genomic_DNA"/>
</dbReference>
<comment type="caution">
    <text evidence="2">The sequence shown here is derived from an EMBL/GenBank/DDBJ whole genome shotgun (WGS) entry which is preliminary data.</text>
</comment>
<sequence length="120" mass="13683">MLSKFRGSLIFILGYMLSPLSWWNDLFFNLPIAYFFGYIFSLFNADLFLPFSIVGYWISNIAGFLLMQFGAADVLQKSERNLKKDLLIGLISSTVYTIVVVLLLQFNILENPLLSNLVKG</sequence>
<gene>
    <name evidence="2" type="ORF">IQ230_02730</name>
</gene>
<evidence type="ECO:0000256" key="1">
    <source>
        <dbReference type="SAM" id="Phobius"/>
    </source>
</evidence>
<dbReference type="Pfam" id="PF25937">
    <property type="entry name" value="DUF7980"/>
    <property type="match status" value="1"/>
</dbReference>
<organism evidence="2 3">
    <name type="scientific">Gloeocapsopsis crepidinum LEGE 06123</name>
    <dbReference type="NCBI Taxonomy" id="588587"/>
    <lineage>
        <taxon>Bacteria</taxon>
        <taxon>Bacillati</taxon>
        <taxon>Cyanobacteriota</taxon>
        <taxon>Cyanophyceae</taxon>
        <taxon>Oscillatoriophycideae</taxon>
        <taxon>Chroococcales</taxon>
        <taxon>Chroococcaceae</taxon>
        <taxon>Gloeocapsopsis</taxon>
    </lineage>
</organism>
<feature type="transmembrane region" description="Helical" evidence="1">
    <location>
        <begin position="86"/>
        <end position="108"/>
    </location>
</feature>
<keyword evidence="1" id="KW-0472">Membrane</keyword>
<keyword evidence="1" id="KW-1133">Transmembrane helix</keyword>
<proteinExistence type="predicted"/>
<evidence type="ECO:0000313" key="2">
    <source>
        <dbReference type="EMBL" id="MBE9189298.1"/>
    </source>
</evidence>
<dbReference type="Proteomes" id="UP000651156">
    <property type="component" value="Unassembled WGS sequence"/>
</dbReference>
<keyword evidence="3" id="KW-1185">Reference proteome</keyword>
<accession>A0ABR9UMM9</accession>
<name>A0ABR9UMM9_9CHRO</name>
<reference evidence="2 3" key="1">
    <citation type="submission" date="2020-10" db="EMBL/GenBank/DDBJ databases">
        <authorList>
            <person name="Castelo-Branco R."/>
            <person name="Eusebio N."/>
            <person name="Adriana R."/>
            <person name="Vieira A."/>
            <person name="Brugerolle De Fraissinette N."/>
            <person name="Rezende De Castro R."/>
            <person name="Schneider M.P."/>
            <person name="Vasconcelos V."/>
            <person name="Leao P.N."/>
        </authorList>
    </citation>
    <scope>NUCLEOTIDE SEQUENCE [LARGE SCALE GENOMIC DNA]</scope>
    <source>
        <strain evidence="2 3">LEGE 06123</strain>
    </source>
</reference>